<evidence type="ECO:0000256" key="2">
    <source>
        <dbReference type="ARBA" id="ARBA00022670"/>
    </source>
</evidence>
<dbReference type="STRING" id="1121022.GCA_000376105_03379"/>
<feature type="signal peptide" evidence="5">
    <location>
        <begin position="1"/>
        <end position="28"/>
    </location>
</feature>
<dbReference type="Pfam" id="PF03575">
    <property type="entry name" value="Peptidase_S51"/>
    <property type="match status" value="1"/>
</dbReference>
<dbReference type="PANTHER" id="PTHR36175:SF1">
    <property type="entry name" value="CYANOPHYCINASE"/>
    <property type="match status" value="1"/>
</dbReference>
<dbReference type="InterPro" id="IPR005320">
    <property type="entry name" value="Peptidase_S51"/>
</dbReference>
<keyword evidence="2" id="KW-0645">Protease</keyword>
<evidence type="ECO:0000256" key="4">
    <source>
        <dbReference type="ARBA" id="ARBA00022825"/>
    </source>
</evidence>
<dbReference type="GO" id="GO:0006508">
    <property type="term" value="P:proteolysis"/>
    <property type="evidence" value="ECO:0007669"/>
    <property type="project" value="UniProtKB-KW"/>
</dbReference>
<comment type="caution">
    <text evidence="6">The sequence shown here is derived from an EMBL/GenBank/DDBJ whole genome shotgun (WGS) entry which is preliminary data.</text>
</comment>
<dbReference type="EMBL" id="AWGB01000034">
    <property type="protein sequence ID" value="ESQ88757.1"/>
    <property type="molecule type" value="Genomic_DNA"/>
</dbReference>
<gene>
    <name evidence="6" type="ORF">ABENE_15270</name>
</gene>
<dbReference type="MEROPS" id="S51.003"/>
<dbReference type="CDD" id="cd03145">
    <property type="entry name" value="GAT1_cyanophycinase"/>
    <property type="match status" value="1"/>
</dbReference>
<comment type="similarity">
    <text evidence="1">Belongs to the peptidase S51 family.</text>
</comment>
<dbReference type="eggNOG" id="COG4242">
    <property type="taxonomic scope" value="Bacteria"/>
</dbReference>
<evidence type="ECO:0000313" key="7">
    <source>
        <dbReference type="Proteomes" id="UP000017837"/>
    </source>
</evidence>
<dbReference type="AlphaFoldDB" id="V4P471"/>
<organism evidence="6 7">
    <name type="scientific">Asticcacaulis benevestitus DSM 16100 = ATCC BAA-896</name>
    <dbReference type="NCBI Taxonomy" id="1121022"/>
    <lineage>
        <taxon>Bacteria</taxon>
        <taxon>Pseudomonadati</taxon>
        <taxon>Pseudomonadota</taxon>
        <taxon>Alphaproteobacteria</taxon>
        <taxon>Caulobacterales</taxon>
        <taxon>Caulobacteraceae</taxon>
        <taxon>Asticcacaulis</taxon>
    </lineage>
</organism>
<dbReference type="RefSeq" id="WP_018083055.1">
    <property type="nucleotide sequence ID" value="NZ_AQWM01000023.1"/>
</dbReference>
<keyword evidence="4" id="KW-0720">Serine protease</keyword>
<accession>V4P471</accession>
<name>V4P471_9CAUL</name>
<evidence type="ECO:0000256" key="5">
    <source>
        <dbReference type="SAM" id="SignalP"/>
    </source>
</evidence>
<dbReference type="Proteomes" id="UP000017837">
    <property type="component" value="Unassembled WGS sequence"/>
</dbReference>
<reference evidence="6 7" key="1">
    <citation type="journal article" date="2014" name="Nature">
        <title>Sequential evolution of bacterial morphology by co-option of a developmental regulator.</title>
        <authorList>
            <person name="Jiang C."/>
            <person name="Brown P.J."/>
            <person name="Ducret A."/>
            <person name="Brun Y.V."/>
        </authorList>
    </citation>
    <scope>NUCLEOTIDE SEQUENCE [LARGE SCALE GENOMIC DNA]</scope>
    <source>
        <strain evidence="6 7">DSM 16100</strain>
    </source>
</reference>
<evidence type="ECO:0008006" key="8">
    <source>
        <dbReference type="Google" id="ProtNLM"/>
    </source>
</evidence>
<evidence type="ECO:0000256" key="1">
    <source>
        <dbReference type="ARBA" id="ARBA00006534"/>
    </source>
</evidence>
<keyword evidence="5" id="KW-0732">Signal</keyword>
<dbReference type="GO" id="GO:0008236">
    <property type="term" value="F:serine-type peptidase activity"/>
    <property type="evidence" value="ECO:0007669"/>
    <property type="project" value="UniProtKB-KW"/>
</dbReference>
<dbReference type="PATRIC" id="fig|1121022.4.peg.3110"/>
<evidence type="ECO:0000313" key="6">
    <source>
        <dbReference type="EMBL" id="ESQ88757.1"/>
    </source>
</evidence>
<keyword evidence="3" id="KW-0378">Hydrolase</keyword>
<sequence>MLKPHTRVLMAIVACLAASFIGTLTAQARPTGYKHYELGDLKTPTPDPVSGGLLLMGGGDRNIDAMKWFFAKAGHGHIVILSAAYGPEIGKEFKREVGGILSAETFVFKTRDAAYDPKVIDALKRADGIFISGGDQSDYVKMWRGTPVADIMDAHVLAGKPLAGTSAGLAMLGEMLYGCMDSTSLTSPEGLADPFSARNTIEGDFLHLTLLKGVLTDTHFKERDRLGRLFAFLAKAQLGRPANAPPLLGLGVDESAALAVEPDGTARIYATEADGGAWLVDGASLRVPNKPGPLEVPRIHVIGIGHQSLLHLPEGKVERPSFDRYYSVSGGKMVLSSDEAVAP</sequence>
<dbReference type="InterPro" id="IPR029062">
    <property type="entry name" value="Class_I_gatase-like"/>
</dbReference>
<feature type="chain" id="PRO_5004723264" description="Cyanophycinase" evidence="5">
    <location>
        <begin position="29"/>
        <end position="343"/>
    </location>
</feature>
<proteinExistence type="inferred from homology"/>
<dbReference type="Gene3D" id="3.40.50.880">
    <property type="match status" value="1"/>
</dbReference>
<evidence type="ECO:0000256" key="3">
    <source>
        <dbReference type="ARBA" id="ARBA00022801"/>
    </source>
</evidence>
<protein>
    <recommendedName>
        <fullName evidence="8">Cyanophycinase</fullName>
    </recommendedName>
</protein>
<keyword evidence="7" id="KW-1185">Reference proteome</keyword>
<dbReference type="PANTHER" id="PTHR36175">
    <property type="entry name" value="CYANOPHYCINASE"/>
    <property type="match status" value="1"/>
</dbReference>
<dbReference type="SUPFAM" id="SSF52317">
    <property type="entry name" value="Class I glutamine amidotransferase-like"/>
    <property type="match status" value="1"/>
</dbReference>